<dbReference type="OrthoDB" id="2157866at2759"/>
<proteinExistence type="predicted"/>
<comment type="caution">
    <text evidence="1">The sequence shown here is derived from an EMBL/GenBank/DDBJ whole genome shotgun (WGS) entry which is preliminary data.</text>
</comment>
<accession>A0A9Q3L836</accession>
<evidence type="ECO:0000313" key="1">
    <source>
        <dbReference type="EMBL" id="MBW0594196.1"/>
    </source>
</evidence>
<evidence type="ECO:0000313" key="2">
    <source>
        <dbReference type="Proteomes" id="UP000765509"/>
    </source>
</evidence>
<sequence>MRPNQLSSGFTLLRNQTLSGQESPFITIPISFQETTRIQGQKQDIFQPKADRVRPNDPEAVRLGERSTQEPERVVHTSRISSLINRNITPTQIGPNVVTHESNLTSNALWLQISQFSEQTQK</sequence>
<dbReference type="EMBL" id="AVOT02158986">
    <property type="protein sequence ID" value="MBW0594196.1"/>
    <property type="molecule type" value="Genomic_DNA"/>
</dbReference>
<organism evidence="1 2">
    <name type="scientific">Austropuccinia psidii MF-1</name>
    <dbReference type="NCBI Taxonomy" id="1389203"/>
    <lineage>
        <taxon>Eukaryota</taxon>
        <taxon>Fungi</taxon>
        <taxon>Dikarya</taxon>
        <taxon>Basidiomycota</taxon>
        <taxon>Pucciniomycotina</taxon>
        <taxon>Pucciniomycetes</taxon>
        <taxon>Pucciniales</taxon>
        <taxon>Sphaerophragmiaceae</taxon>
        <taxon>Austropuccinia</taxon>
    </lineage>
</organism>
<name>A0A9Q3L836_9BASI</name>
<keyword evidence="2" id="KW-1185">Reference proteome</keyword>
<dbReference type="Proteomes" id="UP000765509">
    <property type="component" value="Unassembled WGS sequence"/>
</dbReference>
<protein>
    <submittedName>
        <fullName evidence="1">Uncharacterized protein</fullName>
    </submittedName>
</protein>
<dbReference type="AlphaFoldDB" id="A0A9Q3L836"/>
<reference evidence="1" key="1">
    <citation type="submission" date="2021-03" db="EMBL/GenBank/DDBJ databases">
        <title>Draft genome sequence of rust myrtle Austropuccinia psidii MF-1, a brazilian biotype.</title>
        <authorList>
            <person name="Quecine M.C."/>
            <person name="Pachon D.M.R."/>
            <person name="Bonatelli M.L."/>
            <person name="Correr F.H."/>
            <person name="Franceschini L.M."/>
            <person name="Leite T.F."/>
            <person name="Margarido G.R.A."/>
            <person name="Almeida C.A."/>
            <person name="Ferrarezi J.A."/>
            <person name="Labate C.A."/>
        </authorList>
    </citation>
    <scope>NUCLEOTIDE SEQUENCE</scope>
    <source>
        <strain evidence="1">MF-1</strain>
    </source>
</reference>
<gene>
    <name evidence="1" type="ORF">O181_133911</name>
</gene>